<comment type="similarity">
    <text evidence="1">Belongs to the IST1 family.</text>
</comment>
<keyword evidence="4" id="KW-1185">Reference proteome</keyword>
<protein>
    <recommendedName>
        <fullName evidence="5">IST1-like protein</fullName>
    </recommendedName>
</protein>
<dbReference type="GO" id="GO:0015031">
    <property type="term" value="P:protein transport"/>
    <property type="evidence" value="ECO:0007669"/>
    <property type="project" value="InterPro"/>
</dbReference>
<gene>
    <name evidence="3" type="ORF">M0R45_014933</name>
</gene>
<evidence type="ECO:0000256" key="1">
    <source>
        <dbReference type="ARBA" id="ARBA00005536"/>
    </source>
</evidence>
<name>A0AAW1XN61_RUBAR</name>
<dbReference type="Gene3D" id="1.20.1260.60">
    <property type="entry name" value="Vacuolar protein sorting-associated protein Ist1"/>
    <property type="match status" value="1"/>
</dbReference>
<dbReference type="EMBL" id="JBEDUW010000003">
    <property type="protein sequence ID" value="KAK9938180.1"/>
    <property type="molecule type" value="Genomic_DNA"/>
</dbReference>
<evidence type="ECO:0000256" key="2">
    <source>
        <dbReference type="SAM" id="MobiDB-lite"/>
    </source>
</evidence>
<reference evidence="3 4" key="1">
    <citation type="journal article" date="2023" name="G3 (Bethesda)">
        <title>A chromosome-length genome assembly and annotation of blackberry (Rubus argutus, cv. 'Hillquist').</title>
        <authorList>
            <person name="Bruna T."/>
            <person name="Aryal R."/>
            <person name="Dudchenko O."/>
            <person name="Sargent D.J."/>
            <person name="Mead D."/>
            <person name="Buti M."/>
            <person name="Cavallini A."/>
            <person name="Hytonen T."/>
            <person name="Andres J."/>
            <person name="Pham M."/>
            <person name="Weisz D."/>
            <person name="Mascagni F."/>
            <person name="Usai G."/>
            <person name="Natali L."/>
            <person name="Bassil N."/>
            <person name="Fernandez G.E."/>
            <person name="Lomsadze A."/>
            <person name="Armour M."/>
            <person name="Olukolu B."/>
            <person name="Poorten T."/>
            <person name="Britton C."/>
            <person name="Davik J."/>
            <person name="Ashrafi H."/>
            <person name="Aiden E.L."/>
            <person name="Borodovsky M."/>
            <person name="Worthington M."/>
        </authorList>
    </citation>
    <scope>NUCLEOTIDE SEQUENCE [LARGE SCALE GENOMIC DNA]</scope>
    <source>
        <strain evidence="3">PI 553951</strain>
    </source>
</reference>
<dbReference type="InterPro" id="IPR042277">
    <property type="entry name" value="IST1-like"/>
</dbReference>
<evidence type="ECO:0000313" key="4">
    <source>
        <dbReference type="Proteomes" id="UP001457282"/>
    </source>
</evidence>
<dbReference type="PANTHER" id="PTHR12161">
    <property type="entry name" value="IST1 FAMILY MEMBER"/>
    <property type="match status" value="1"/>
</dbReference>
<dbReference type="AlphaFoldDB" id="A0AAW1XN61"/>
<dbReference type="Proteomes" id="UP001457282">
    <property type="component" value="Unassembled WGS sequence"/>
</dbReference>
<feature type="region of interest" description="Disordered" evidence="2">
    <location>
        <begin position="277"/>
        <end position="302"/>
    </location>
</feature>
<dbReference type="Pfam" id="PF03398">
    <property type="entry name" value="Ist1"/>
    <property type="match status" value="1"/>
</dbReference>
<dbReference type="InterPro" id="IPR005061">
    <property type="entry name" value="Ist1"/>
</dbReference>
<dbReference type="PANTHER" id="PTHR12161:SF58">
    <property type="entry name" value="REGULATOR OF VPS4 ACTIVITY IN THE MVB PATHWAY PROTEIN"/>
    <property type="match status" value="1"/>
</dbReference>
<evidence type="ECO:0008006" key="5">
    <source>
        <dbReference type="Google" id="ProtNLM"/>
    </source>
</evidence>
<sequence length="331" mass="37205">MAKCKSIVTQLERHLIIQKNRREAIIRQERTDIGQLLRIGQLEQARARIDKLYKDQCLLDAYDQIDSFCNCVAANIADIYKRKDSSTWQDLPNDVGEAMASLIYAASRCGELPELHLIRCLLKEKYGSEIDVISVELQPGNLVNPQLKEKLGTTLIPDEVKQQLIGEIVTKCNIHLALHDSQGTTRQNYSFPEKSFKFEQKADGIRIQVPKSETERKPEIFCSLSKGKLSVAATPSPSHNGSHNVLGGSSNRTYAITNLDRRSSNGDRDGLKMVVKSRHSSNTSVDEVKMPEGSSPCSSHVHSKLPDYDDVVTKLCRLKAEHRRRKTFAFS</sequence>
<dbReference type="FunFam" id="1.20.1260.60:FF:000002">
    <property type="entry name" value="Vacuolar protein sorting-associated protein IST1"/>
    <property type="match status" value="1"/>
</dbReference>
<accession>A0AAW1XN61</accession>
<proteinExistence type="inferred from homology"/>
<organism evidence="3 4">
    <name type="scientific">Rubus argutus</name>
    <name type="common">Southern blackberry</name>
    <dbReference type="NCBI Taxonomy" id="59490"/>
    <lineage>
        <taxon>Eukaryota</taxon>
        <taxon>Viridiplantae</taxon>
        <taxon>Streptophyta</taxon>
        <taxon>Embryophyta</taxon>
        <taxon>Tracheophyta</taxon>
        <taxon>Spermatophyta</taxon>
        <taxon>Magnoliopsida</taxon>
        <taxon>eudicotyledons</taxon>
        <taxon>Gunneridae</taxon>
        <taxon>Pentapetalae</taxon>
        <taxon>rosids</taxon>
        <taxon>fabids</taxon>
        <taxon>Rosales</taxon>
        <taxon>Rosaceae</taxon>
        <taxon>Rosoideae</taxon>
        <taxon>Rosoideae incertae sedis</taxon>
        <taxon>Rubus</taxon>
    </lineage>
</organism>
<comment type="caution">
    <text evidence="3">The sequence shown here is derived from an EMBL/GenBank/DDBJ whole genome shotgun (WGS) entry which is preliminary data.</text>
</comment>
<evidence type="ECO:0000313" key="3">
    <source>
        <dbReference type="EMBL" id="KAK9938180.1"/>
    </source>
</evidence>